<dbReference type="EMBL" id="JPRL01000001">
    <property type="protein sequence ID" value="KFF06073.1"/>
    <property type="molecule type" value="Genomic_DNA"/>
</dbReference>
<keyword evidence="2" id="KW-1185">Reference proteome</keyword>
<dbReference type="GO" id="GO:0019284">
    <property type="term" value="P:L-methionine salvage from S-adenosylmethionine"/>
    <property type="evidence" value="ECO:0007669"/>
    <property type="project" value="TreeGrafter"/>
</dbReference>
<reference evidence="1 2" key="1">
    <citation type="submission" date="2014-07" db="EMBL/GenBank/DDBJ databases">
        <title>Genome of Flavobacterium reichenbachii LMG 25512.</title>
        <authorList>
            <person name="Stropko S.J."/>
            <person name="Pipes S.E."/>
            <person name="Newman J.D."/>
        </authorList>
    </citation>
    <scope>NUCLEOTIDE SEQUENCE [LARGE SCALE GENOMIC DNA]</scope>
    <source>
        <strain evidence="1 2">LMG 25512</strain>
    </source>
</reference>
<dbReference type="GO" id="GO:0008782">
    <property type="term" value="F:adenosylhomocysteine nucleosidase activity"/>
    <property type="evidence" value="ECO:0007669"/>
    <property type="project" value="TreeGrafter"/>
</dbReference>
<name>A0A085ZNQ9_9FLAO</name>
<dbReference type="Proteomes" id="UP000028715">
    <property type="component" value="Unassembled WGS sequence"/>
</dbReference>
<dbReference type="InterPro" id="IPR035994">
    <property type="entry name" value="Nucleoside_phosphorylase_sf"/>
</dbReference>
<dbReference type="AlphaFoldDB" id="A0A085ZNQ9"/>
<dbReference type="RefSeq" id="WP_035684145.1">
    <property type="nucleotide sequence ID" value="NZ_JPRL01000001.1"/>
</dbReference>
<proteinExistence type="predicted"/>
<accession>A0A085ZNQ9</accession>
<dbReference type="OrthoDB" id="8456624at2"/>
<comment type="caution">
    <text evidence="1">The sequence shown here is derived from an EMBL/GenBank/DDBJ whole genome shotgun (WGS) entry which is preliminary data.</text>
</comment>
<dbReference type="GO" id="GO:0005829">
    <property type="term" value="C:cytosol"/>
    <property type="evidence" value="ECO:0007669"/>
    <property type="project" value="TreeGrafter"/>
</dbReference>
<evidence type="ECO:0000313" key="1">
    <source>
        <dbReference type="EMBL" id="KFF06073.1"/>
    </source>
</evidence>
<dbReference type="PANTHER" id="PTHR46832">
    <property type="entry name" value="5'-METHYLTHIOADENOSINE/S-ADENOSYLHOMOCYSTEINE NUCLEOSIDASE"/>
    <property type="match status" value="1"/>
</dbReference>
<sequence length="488" mass="55790">MIIELQNFKDILNNNYILLITSNSIEKDAVNNIFLSKTKVKINLETKGCYIGLIESHIVVHLSGTSGITSEDSIGRLVIEFISNNEFPKPKVVLMSGFCWGNPNNTHTGQTIISNTVYSLNSDIINDKNRTFKLRLFQSKLQKEYLTDFCINGEVASLETLIANNHYRDDIINQYPSILGGEMEGFGYIPTLHSKKIPWLILKTISDLADSQFTRENQKKCAEKSANLIPLLINELDSEFEEDNNLDTDHFKNVLRGNILHIKKTDFSEESLNDFLNDNIGVILESKLKEYFFTVDQQTGDSNFVRYFCDVILEICQNSFKHGKSTDFTISFLPKDIILEDNGIDFDISKIQGIKGGSTIWKKIDTNFLKTGIARYSHQPNIYTFHLETVKISLRNLREQCSVKIVSGTIGAIQSRNQILEYNKDCTSVYLKDKFNRMTSRRLTIIEEVKSLLEKDLTVYLSVHNQSEAEEYQNALINFGDKLIILYD</sequence>
<organism evidence="1 2">
    <name type="scientific">Flavobacterium reichenbachii</name>
    <dbReference type="NCBI Taxonomy" id="362418"/>
    <lineage>
        <taxon>Bacteria</taxon>
        <taxon>Pseudomonadati</taxon>
        <taxon>Bacteroidota</taxon>
        <taxon>Flavobacteriia</taxon>
        <taxon>Flavobacteriales</taxon>
        <taxon>Flavobacteriaceae</taxon>
        <taxon>Flavobacterium</taxon>
    </lineage>
</organism>
<protein>
    <recommendedName>
        <fullName evidence="3">Nucleoside phosphorylase domain-containing protein</fullName>
    </recommendedName>
</protein>
<evidence type="ECO:0000313" key="2">
    <source>
        <dbReference type="Proteomes" id="UP000028715"/>
    </source>
</evidence>
<dbReference type="SUPFAM" id="SSF53167">
    <property type="entry name" value="Purine and uridine phosphorylases"/>
    <property type="match status" value="1"/>
</dbReference>
<dbReference type="eggNOG" id="COG0775">
    <property type="taxonomic scope" value="Bacteria"/>
</dbReference>
<dbReference type="GO" id="GO:0009116">
    <property type="term" value="P:nucleoside metabolic process"/>
    <property type="evidence" value="ECO:0007669"/>
    <property type="project" value="InterPro"/>
</dbReference>
<evidence type="ECO:0008006" key="3">
    <source>
        <dbReference type="Google" id="ProtNLM"/>
    </source>
</evidence>
<dbReference type="Gene3D" id="3.40.50.1580">
    <property type="entry name" value="Nucleoside phosphorylase domain"/>
    <property type="match status" value="1"/>
</dbReference>
<gene>
    <name evidence="1" type="ORF">IW19_11290</name>
</gene>
<dbReference type="PANTHER" id="PTHR46832:SF1">
    <property type="entry name" value="5'-METHYLTHIOADENOSINE_S-ADENOSYLHOMOCYSTEINE NUCLEOSIDASE"/>
    <property type="match status" value="1"/>
</dbReference>
<dbReference type="STRING" id="362418.IW19_11290"/>
<dbReference type="GO" id="GO:0008930">
    <property type="term" value="F:methylthioadenosine nucleosidase activity"/>
    <property type="evidence" value="ECO:0007669"/>
    <property type="project" value="TreeGrafter"/>
</dbReference>